<sequence length="103" mass="11506">MMTIGKKACLLGQITPWPDDQLCTCCRNRRVAGEAYFIELTREAKGTEAALFQLKHGYMLMLEPGDQLREDAAAQAFFHHGNNVEIVPGRELMPAFSSTCRTS</sequence>
<reference key="2">
    <citation type="submission" date="2011-11" db="EMBL/GenBank/DDBJ databases">
        <authorList>
            <person name="Shin S.H."/>
            <person name="Kim S."/>
            <person name="Kim J.Y."/>
        </authorList>
    </citation>
    <scope>NUCLEOTIDE SEQUENCE</scope>
    <source>
        <strain>HPL-003</strain>
    </source>
</reference>
<reference evidence="1 2" key="3">
    <citation type="journal article" date="2012" name="J. Bacteriol.">
        <title>Genome Sequence of Paenibacillus terrae HPL-003, a Xylanase-Producing Bacterium Isolated from Soil Found in Forest Residue.</title>
        <authorList>
            <person name="Shin S.H."/>
            <person name="Kim S."/>
            <person name="Kim J.Y."/>
            <person name="Song H.Y."/>
            <person name="Cho S.J."/>
            <person name="Kim D.R."/>
            <person name="Lee K.I."/>
            <person name="Lim H.K."/>
            <person name="Park N.J."/>
            <person name="Hwang I.T."/>
            <person name="Yang K.S."/>
        </authorList>
    </citation>
    <scope>NUCLEOTIDE SEQUENCE [LARGE SCALE GENOMIC DNA]</scope>
    <source>
        <strain evidence="1 2">HPL-003</strain>
    </source>
</reference>
<dbReference type="AlphaFoldDB" id="G7VZM2"/>
<dbReference type="STRING" id="985665.HPL003_02415"/>
<reference evidence="2" key="1">
    <citation type="submission" date="2011-11" db="EMBL/GenBank/DDBJ databases">
        <title>Complete sequence of Paenibacillus terrae HPL-003.</title>
        <authorList>
            <person name="Shin S.H."/>
            <person name="Kim S."/>
            <person name="Kim J.Y."/>
        </authorList>
    </citation>
    <scope>NUCLEOTIDE SEQUENCE [LARGE SCALE GENOMIC DNA]</scope>
    <source>
        <strain evidence="2">HPL-003</strain>
    </source>
</reference>
<dbReference type="RefSeq" id="WP_014278047.1">
    <property type="nucleotide sequence ID" value="NC_016641.1"/>
</dbReference>
<proteinExistence type="predicted"/>
<dbReference type="KEGG" id="pta:HPL003_02415"/>
<dbReference type="HOGENOM" id="CLU_2261005_0_0_9"/>
<evidence type="ECO:0000313" key="2">
    <source>
        <dbReference type="Proteomes" id="UP000005876"/>
    </source>
</evidence>
<dbReference type="EMBL" id="CP003107">
    <property type="protein sequence ID" value="AET57264.1"/>
    <property type="molecule type" value="Genomic_DNA"/>
</dbReference>
<organism evidence="1 2">
    <name type="scientific">Paenibacillus terrae (strain HPL-003)</name>
    <dbReference type="NCBI Taxonomy" id="985665"/>
    <lineage>
        <taxon>Bacteria</taxon>
        <taxon>Bacillati</taxon>
        <taxon>Bacillota</taxon>
        <taxon>Bacilli</taxon>
        <taxon>Bacillales</taxon>
        <taxon>Paenibacillaceae</taxon>
        <taxon>Paenibacillus</taxon>
    </lineage>
</organism>
<dbReference type="Proteomes" id="UP000005876">
    <property type="component" value="Chromosome"/>
</dbReference>
<protein>
    <submittedName>
        <fullName evidence="1">Uncharacterized protein</fullName>
    </submittedName>
</protein>
<name>G7VZM2_PAETH</name>
<accession>G7VZM2</accession>
<evidence type="ECO:0000313" key="1">
    <source>
        <dbReference type="EMBL" id="AET57264.1"/>
    </source>
</evidence>
<gene>
    <name evidence="1" type="ordered locus">HPL003_02415</name>
</gene>